<dbReference type="PANTHER" id="PTHR24198">
    <property type="entry name" value="ANKYRIN REPEAT AND PROTEIN KINASE DOMAIN-CONTAINING PROTEIN"/>
    <property type="match status" value="1"/>
</dbReference>
<comment type="caution">
    <text evidence="4">The sequence shown here is derived from an EMBL/GenBank/DDBJ whole genome shotgun (WGS) entry which is preliminary data.</text>
</comment>
<keyword evidence="2 3" id="KW-0040">ANK repeat</keyword>
<dbReference type="OrthoDB" id="20872at2759"/>
<keyword evidence="1" id="KW-0677">Repeat</keyword>
<dbReference type="PROSITE" id="PS50297">
    <property type="entry name" value="ANK_REP_REGION"/>
    <property type="match status" value="1"/>
</dbReference>
<evidence type="ECO:0000256" key="2">
    <source>
        <dbReference type="ARBA" id="ARBA00023043"/>
    </source>
</evidence>
<name>A0A9N9KVP4_9HELO</name>
<dbReference type="InterPro" id="IPR036770">
    <property type="entry name" value="Ankyrin_rpt-contain_sf"/>
</dbReference>
<feature type="repeat" description="ANK" evidence="3">
    <location>
        <begin position="20"/>
        <end position="52"/>
    </location>
</feature>
<dbReference type="Gene3D" id="1.25.40.20">
    <property type="entry name" value="Ankyrin repeat-containing domain"/>
    <property type="match status" value="1"/>
</dbReference>
<organism evidence="4 5">
    <name type="scientific">Hymenoscyphus fraxineus</name>
    <dbReference type="NCBI Taxonomy" id="746836"/>
    <lineage>
        <taxon>Eukaryota</taxon>
        <taxon>Fungi</taxon>
        <taxon>Dikarya</taxon>
        <taxon>Ascomycota</taxon>
        <taxon>Pezizomycotina</taxon>
        <taxon>Leotiomycetes</taxon>
        <taxon>Helotiales</taxon>
        <taxon>Helotiaceae</taxon>
        <taxon>Hymenoscyphus</taxon>
    </lineage>
</organism>
<evidence type="ECO:0000313" key="4">
    <source>
        <dbReference type="EMBL" id="CAG8954719.1"/>
    </source>
</evidence>
<evidence type="ECO:0000256" key="3">
    <source>
        <dbReference type="PROSITE-ProRule" id="PRU00023"/>
    </source>
</evidence>
<dbReference type="SUPFAM" id="SSF48403">
    <property type="entry name" value="Ankyrin repeat"/>
    <property type="match status" value="1"/>
</dbReference>
<evidence type="ECO:0000256" key="1">
    <source>
        <dbReference type="ARBA" id="ARBA00022737"/>
    </source>
</evidence>
<dbReference type="EMBL" id="CAJVRL010000057">
    <property type="protein sequence ID" value="CAG8954719.1"/>
    <property type="molecule type" value="Genomic_DNA"/>
</dbReference>
<evidence type="ECO:0000313" key="5">
    <source>
        <dbReference type="Proteomes" id="UP000696280"/>
    </source>
</evidence>
<dbReference type="PROSITE" id="PS50088">
    <property type="entry name" value="ANK_REPEAT"/>
    <property type="match status" value="2"/>
</dbReference>
<accession>A0A9N9KVP4</accession>
<feature type="repeat" description="ANK" evidence="3">
    <location>
        <begin position="114"/>
        <end position="146"/>
    </location>
</feature>
<keyword evidence="5" id="KW-1185">Reference proteome</keyword>
<reference evidence="4" key="1">
    <citation type="submission" date="2021-07" db="EMBL/GenBank/DDBJ databases">
        <authorList>
            <person name="Durling M."/>
        </authorList>
    </citation>
    <scope>NUCLEOTIDE SEQUENCE</scope>
</reference>
<dbReference type="Proteomes" id="UP000696280">
    <property type="component" value="Unassembled WGS sequence"/>
</dbReference>
<proteinExistence type="predicted"/>
<dbReference type="Pfam" id="PF00023">
    <property type="entry name" value="Ank"/>
    <property type="match status" value="1"/>
</dbReference>
<dbReference type="InterPro" id="IPR002110">
    <property type="entry name" value="Ankyrin_rpt"/>
</dbReference>
<gene>
    <name evidence="4" type="ORF">HYFRA_00004642</name>
</gene>
<dbReference type="Pfam" id="PF12796">
    <property type="entry name" value="Ank_2"/>
    <property type="match status" value="1"/>
</dbReference>
<dbReference type="SMART" id="SM00248">
    <property type="entry name" value="ANK"/>
    <property type="match status" value="4"/>
</dbReference>
<dbReference type="PANTHER" id="PTHR24198:SF165">
    <property type="entry name" value="ANKYRIN REPEAT-CONTAINING PROTEIN-RELATED"/>
    <property type="match status" value="1"/>
</dbReference>
<sequence length="222" mass="24726">MIAILLKRKDSVEMINATSIGGTPLQLAVYSKSLPCTKILLEAAADPNTTYPEDKIPPLAQAVLFNCPEIAKCILTFKPRIYTSSVNQAILEDQVEIFEMLIKQCGNVDQKDSLGRTSLIYAAECGRSAMCEILLDLGAEIDEEISPGKERAGFNALAVAAVFGHLDVVEILIKRDATCFPPYVLRYKWKNLDAYFQPSVAKAMRKKIMSKVRKSKYESWRS</sequence>
<protein>
    <submittedName>
        <fullName evidence="4">Uncharacterized protein</fullName>
    </submittedName>
</protein>
<dbReference type="AlphaFoldDB" id="A0A9N9KVP4"/>